<evidence type="ECO:0000313" key="2">
    <source>
        <dbReference type="EMBL" id="QDU58207.1"/>
    </source>
</evidence>
<evidence type="ECO:0008006" key="4">
    <source>
        <dbReference type="Google" id="ProtNLM"/>
    </source>
</evidence>
<sequence>MLETVYFYCAALGSAFLILQLLMLFLGGGNDGGDLDVGGDVDMDDTPGHDHGLWLLEVISMRTVASAASFFGLAGLSCLSAGLDSKVSLVVASATGIGAMYAVYWAFRQLFRVLQSSGNENIRNSLGHPGTVYLSIPANDQGLGKVHLEMQGRTVEYQALTSDSEQLPTGTSIVVLDIVNTDTVRVTKDVA</sequence>
<keyword evidence="1" id="KW-0812">Transmembrane</keyword>
<evidence type="ECO:0000256" key="1">
    <source>
        <dbReference type="SAM" id="Phobius"/>
    </source>
</evidence>
<keyword evidence="1" id="KW-0472">Membrane</keyword>
<protein>
    <recommendedName>
        <fullName evidence="4">NfeD-like C-terminal domain-containing protein</fullName>
    </recommendedName>
</protein>
<name>A0A518AU16_9BACT</name>
<proteinExistence type="predicted"/>
<accession>A0A518AU16</accession>
<dbReference type="EMBL" id="CP036278">
    <property type="protein sequence ID" value="QDU58207.1"/>
    <property type="molecule type" value="Genomic_DNA"/>
</dbReference>
<dbReference type="KEGG" id="amuc:Pan181_44400"/>
<feature type="transmembrane region" description="Helical" evidence="1">
    <location>
        <begin position="87"/>
        <end position="107"/>
    </location>
</feature>
<feature type="transmembrane region" description="Helical" evidence="1">
    <location>
        <begin position="53"/>
        <end position="75"/>
    </location>
</feature>
<organism evidence="2 3">
    <name type="scientific">Aeoliella mucimassa</name>
    <dbReference type="NCBI Taxonomy" id="2527972"/>
    <lineage>
        <taxon>Bacteria</taxon>
        <taxon>Pseudomonadati</taxon>
        <taxon>Planctomycetota</taxon>
        <taxon>Planctomycetia</taxon>
        <taxon>Pirellulales</taxon>
        <taxon>Lacipirellulaceae</taxon>
        <taxon>Aeoliella</taxon>
    </lineage>
</organism>
<evidence type="ECO:0000313" key="3">
    <source>
        <dbReference type="Proteomes" id="UP000315750"/>
    </source>
</evidence>
<dbReference type="Gene3D" id="2.40.50.140">
    <property type="entry name" value="Nucleic acid-binding proteins"/>
    <property type="match status" value="1"/>
</dbReference>
<gene>
    <name evidence="2" type="ORF">Pan181_44400</name>
</gene>
<dbReference type="RefSeq" id="WP_197528569.1">
    <property type="nucleotide sequence ID" value="NZ_CP036278.1"/>
</dbReference>
<dbReference type="InterPro" id="IPR012340">
    <property type="entry name" value="NA-bd_OB-fold"/>
</dbReference>
<dbReference type="AlphaFoldDB" id="A0A518AU16"/>
<feature type="transmembrane region" description="Helical" evidence="1">
    <location>
        <begin position="5"/>
        <end position="26"/>
    </location>
</feature>
<dbReference type="Proteomes" id="UP000315750">
    <property type="component" value="Chromosome"/>
</dbReference>
<keyword evidence="1" id="KW-1133">Transmembrane helix</keyword>
<keyword evidence="3" id="KW-1185">Reference proteome</keyword>
<reference evidence="2 3" key="1">
    <citation type="submission" date="2019-02" db="EMBL/GenBank/DDBJ databases">
        <title>Deep-cultivation of Planctomycetes and their phenomic and genomic characterization uncovers novel biology.</title>
        <authorList>
            <person name="Wiegand S."/>
            <person name="Jogler M."/>
            <person name="Boedeker C."/>
            <person name="Pinto D."/>
            <person name="Vollmers J."/>
            <person name="Rivas-Marin E."/>
            <person name="Kohn T."/>
            <person name="Peeters S.H."/>
            <person name="Heuer A."/>
            <person name="Rast P."/>
            <person name="Oberbeckmann S."/>
            <person name="Bunk B."/>
            <person name="Jeske O."/>
            <person name="Meyerdierks A."/>
            <person name="Storesund J.E."/>
            <person name="Kallscheuer N."/>
            <person name="Luecker S."/>
            <person name="Lage O.M."/>
            <person name="Pohl T."/>
            <person name="Merkel B.J."/>
            <person name="Hornburger P."/>
            <person name="Mueller R.-W."/>
            <person name="Bruemmer F."/>
            <person name="Labrenz M."/>
            <person name="Spormann A.M."/>
            <person name="Op den Camp H."/>
            <person name="Overmann J."/>
            <person name="Amann R."/>
            <person name="Jetten M.S.M."/>
            <person name="Mascher T."/>
            <person name="Medema M.H."/>
            <person name="Devos D.P."/>
            <person name="Kaster A.-K."/>
            <person name="Ovreas L."/>
            <person name="Rohde M."/>
            <person name="Galperin M.Y."/>
            <person name="Jogler C."/>
        </authorList>
    </citation>
    <scope>NUCLEOTIDE SEQUENCE [LARGE SCALE GENOMIC DNA]</scope>
    <source>
        <strain evidence="2 3">Pan181</strain>
    </source>
</reference>